<dbReference type="PANTHER" id="PTHR38687:SF1">
    <property type="entry name" value="CELL DIVISION PROTEIN DEDD"/>
    <property type="match status" value="1"/>
</dbReference>
<keyword evidence="3" id="KW-0131">Cell cycle</keyword>
<dbReference type="KEGG" id="salh:HMF8227_01949"/>
<dbReference type="InterPro" id="IPR052521">
    <property type="entry name" value="Cell_div_SPOR-domain"/>
</dbReference>
<dbReference type="Gene3D" id="3.30.70.1070">
    <property type="entry name" value="Sporulation related repeat"/>
    <property type="match status" value="1"/>
</dbReference>
<dbReference type="InterPro" id="IPR007730">
    <property type="entry name" value="SPOR-like_dom"/>
</dbReference>
<dbReference type="PROSITE" id="PS51724">
    <property type="entry name" value="SPOR"/>
    <property type="match status" value="1"/>
</dbReference>
<evidence type="ECO:0000259" key="2">
    <source>
        <dbReference type="PROSITE" id="PS51724"/>
    </source>
</evidence>
<dbReference type="InterPro" id="IPR036680">
    <property type="entry name" value="SPOR-like_sf"/>
</dbReference>
<dbReference type="Proteomes" id="UP000245728">
    <property type="component" value="Chromosome"/>
</dbReference>
<dbReference type="EMBL" id="CP029347">
    <property type="protein sequence ID" value="AWL12419.1"/>
    <property type="molecule type" value="Genomic_DNA"/>
</dbReference>
<dbReference type="AlphaFoldDB" id="A0A2S2E499"/>
<dbReference type="GO" id="GO:0030428">
    <property type="term" value="C:cell septum"/>
    <property type="evidence" value="ECO:0007669"/>
    <property type="project" value="TreeGrafter"/>
</dbReference>
<organism evidence="3 4">
    <name type="scientific">Saliniradius amylolyticus</name>
    <dbReference type="NCBI Taxonomy" id="2183582"/>
    <lineage>
        <taxon>Bacteria</taxon>
        <taxon>Pseudomonadati</taxon>
        <taxon>Pseudomonadota</taxon>
        <taxon>Gammaproteobacteria</taxon>
        <taxon>Alteromonadales</taxon>
        <taxon>Alteromonadaceae</taxon>
        <taxon>Saliniradius</taxon>
    </lineage>
</organism>
<dbReference type="GO" id="GO:0042834">
    <property type="term" value="F:peptidoglycan binding"/>
    <property type="evidence" value="ECO:0007669"/>
    <property type="project" value="InterPro"/>
</dbReference>
<proteinExistence type="predicted"/>
<keyword evidence="4" id="KW-1185">Reference proteome</keyword>
<feature type="region of interest" description="Disordered" evidence="1">
    <location>
        <begin position="74"/>
        <end position="124"/>
    </location>
</feature>
<name>A0A2S2E499_9ALTE</name>
<protein>
    <submittedName>
        <fullName evidence="3">Cell division protein DedD</fullName>
    </submittedName>
</protein>
<dbReference type="PANTHER" id="PTHR38687">
    <property type="entry name" value="CELL DIVISION PROTEIN DEDD-RELATED"/>
    <property type="match status" value="1"/>
</dbReference>
<evidence type="ECO:0000313" key="3">
    <source>
        <dbReference type="EMBL" id="AWL12419.1"/>
    </source>
</evidence>
<dbReference type="Pfam" id="PF05036">
    <property type="entry name" value="SPOR"/>
    <property type="match status" value="1"/>
</dbReference>
<evidence type="ECO:0000256" key="1">
    <source>
        <dbReference type="SAM" id="MobiDB-lite"/>
    </source>
</evidence>
<feature type="compositionally biased region" description="Polar residues" evidence="1">
    <location>
        <begin position="82"/>
        <end position="91"/>
    </location>
</feature>
<keyword evidence="3" id="KW-0132">Cell division</keyword>
<dbReference type="RefSeq" id="WP_109339996.1">
    <property type="nucleotide sequence ID" value="NZ_CP029347.1"/>
</dbReference>
<sequence>MSSAFQNRLVGTVILVALAVIFLPDILDGKKAAHKDSFVAVPEQPESRPVAETQPFPVEAVKQRANRKVEIVNETAVDDPAPQTQEQPIVETTQSASQSSPLSSETQQPVNDYPVAEAGEPENEAVSAGWVVQLGSFRHNKNVQELKTTLKKAGYRVFTRQVTTSAGELTKVFVGPELKREPLEQALPHLNQLTSLKGKITTFKVD</sequence>
<evidence type="ECO:0000313" key="4">
    <source>
        <dbReference type="Proteomes" id="UP000245728"/>
    </source>
</evidence>
<gene>
    <name evidence="3" type="ORF">HMF8227_01949</name>
</gene>
<reference evidence="3 4" key="1">
    <citation type="submission" date="2018-05" db="EMBL/GenBank/DDBJ databases">
        <title>Salinimonas sp. HMF8227 Genome sequencing and assembly.</title>
        <authorList>
            <person name="Kang H."/>
            <person name="Kang J."/>
            <person name="Cha I."/>
            <person name="Kim H."/>
            <person name="Joh K."/>
        </authorList>
    </citation>
    <scope>NUCLEOTIDE SEQUENCE [LARGE SCALE GENOMIC DNA]</scope>
    <source>
        <strain evidence="3 4">HMF8227</strain>
    </source>
</reference>
<feature type="domain" description="SPOR" evidence="2">
    <location>
        <begin position="124"/>
        <end position="203"/>
    </location>
</feature>
<feature type="compositionally biased region" description="Low complexity" evidence="1">
    <location>
        <begin position="92"/>
        <end position="108"/>
    </location>
</feature>
<dbReference type="SUPFAM" id="SSF110997">
    <property type="entry name" value="Sporulation related repeat"/>
    <property type="match status" value="1"/>
</dbReference>
<dbReference type="OrthoDB" id="7069135at2"/>
<dbReference type="GO" id="GO:0032153">
    <property type="term" value="C:cell division site"/>
    <property type="evidence" value="ECO:0007669"/>
    <property type="project" value="TreeGrafter"/>
</dbReference>
<dbReference type="GO" id="GO:0032506">
    <property type="term" value="P:cytokinetic process"/>
    <property type="evidence" value="ECO:0007669"/>
    <property type="project" value="TreeGrafter"/>
</dbReference>
<accession>A0A2S2E499</accession>